<dbReference type="Gene3D" id="3.30.70.100">
    <property type="match status" value="1"/>
</dbReference>
<dbReference type="Proteomes" id="UP000287519">
    <property type="component" value="Unassembled WGS sequence"/>
</dbReference>
<proteinExistence type="predicted"/>
<reference evidence="1 2" key="1">
    <citation type="submission" date="2018-11" db="EMBL/GenBank/DDBJ databases">
        <title>Microbial catabolism of amino acid.</title>
        <authorList>
            <person name="Hibi M."/>
            <person name="Ogawa J."/>
        </authorList>
    </citation>
    <scope>NUCLEOTIDE SEQUENCE [LARGE SCALE GENOMIC DNA]</scope>
    <source>
        <strain evidence="1 2">C31-06</strain>
    </source>
</reference>
<protein>
    <recommendedName>
        <fullName evidence="3">Antibiotic biosynthesis monooxygenase</fullName>
    </recommendedName>
</protein>
<dbReference type="RefSeq" id="WP_124391430.1">
    <property type="nucleotide sequence ID" value="NZ_BHYM01000023.1"/>
</dbReference>
<evidence type="ECO:0008006" key="3">
    <source>
        <dbReference type="Google" id="ProtNLM"/>
    </source>
</evidence>
<evidence type="ECO:0000313" key="1">
    <source>
        <dbReference type="EMBL" id="GCE38950.1"/>
    </source>
</evidence>
<gene>
    <name evidence="1" type="ORF">Rhow_002474</name>
</gene>
<dbReference type="AlphaFoldDB" id="A0A402C5P9"/>
<organism evidence="1 2">
    <name type="scientific">Rhodococcus wratislaviensis</name>
    <name type="common">Tsukamurella wratislaviensis</name>
    <dbReference type="NCBI Taxonomy" id="44752"/>
    <lineage>
        <taxon>Bacteria</taxon>
        <taxon>Bacillati</taxon>
        <taxon>Actinomycetota</taxon>
        <taxon>Actinomycetes</taxon>
        <taxon>Mycobacteriales</taxon>
        <taxon>Nocardiaceae</taxon>
        <taxon>Rhodococcus</taxon>
    </lineage>
</organism>
<sequence length="98" mass="10458">MTIDRGILALLEAKPDKGEELAAFLEQGRALAAAEEGTVTWYAFKVSDTTYGIFDTFENEDGRQAHLSGAIPAALANVGPDLLAKDPDIRPVDVVAVK</sequence>
<comment type="caution">
    <text evidence="1">The sequence shown here is derived from an EMBL/GenBank/DDBJ whole genome shotgun (WGS) entry which is preliminary data.</text>
</comment>
<keyword evidence="2" id="KW-1185">Reference proteome</keyword>
<dbReference type="SUPFAM" id="SSF54909">
    <property type="entry name" value="Dimeric alpha+beta barrel"/>
    <property type="match status" value="1"/>
</dbReference>
<name>A0A402C5P9_RHOWR</name>
<dbReference type="InterPro" id="IPR011008">
    <property type="entry name" value="Dimeric_a/b-barrel"/>
</dbReference>
<evidence type="ECO:0000313" key="2">
    <source>
        <dbReference type="Proteomes" id="UP000287519"/>
    </source>
</evidence>
<dbReference type="EMBL" id="BHYM01000023">
    <property type="protein sequence ID" value="GCE38950.1"/>
    <property type="molecule type" value="Genomic_DNA"/>
</dbReference>
<dbReference type="OrthoDB" id="9804891at2"/>
<accession>A0A402C5P9</accession>